<dbReference type="EMBL" id="CP007536">
    <property type="protein sequence ID" value="AIC17234.1"/>
    <property type="molecule type" value="Genomic_DNA"/>
</dbReference>
<evidence type="ECO:0000313" key="2">
    <source>
        <dbReference type="Proteomes" id="UP000027093"/>
    </source>
</evidence>
<gene>
    <name evidence="1" type="ORF">NVIE_029560</name>
</gene>
<evidence type="ECO:0000313" key="1">
    <source>
        <dbReference type="EMBL" id="AIC17234.1"/>
    </source>
</evidence>
<dbReference type="AlphaFoldDB" id="A0A060HL35"/>
<proteinExistence type="predicted"/>
<accession>A0A060HL35</accession>
<name>A0A060HL35_9ARCH</name>
<dbReference type="HOGENOM" id="CLU_3379972_0_0_2"/>
<reference evidence="1 2" key="1">
    <citation type="journal article" date="2014" name="Int. J. Syst. Evol. Microbiol.">
        <title>Nitrososphaera viennensis gen. nov., sp. nov., an aerobic and mesophilic, ammonia-oxidizing archaeon from soil and a member of the archaeal phylum Thaumarchaeota.</title>
        <authorList>
            <person name="Stieglmeier M."/>
            <person name="Klingl A."/>
            <person name="Alves R.J."/>
            <person name="Rittmann S.K."/>
            <person name="Melcher M."/>
            <person name="Leisch N."/>
            <person name="Schleper C."/>
        </authorList>
    </citation>
    <scope>NUCLEOTIDE SEQUENCE [LARGE SCALE GENOMIC DNA]</scope>
    <source>
        <strain evidence="1">EN76</strain>
    </source>
</reference>
<dbReference type="KEGG" id="nvn:NVIE_029560"/>
<keyword evidence="2" id="KW-1185">Reference proteome</keyword>
<dbReference type="Proteomes" id="UP000027093">
    <property type="component" value="Chromosome"/>
</dbReference>
<protein>
    <submittedName>
        <fullName evidence="1">Uncharacterized protein</fullName>
    </submittedName>
</protein>
<organism evidence="1 2">
    <name type="scientific">Nitrososphaera viennensis EN76</name>
    <dbReference type="NCBI Taxonomy" id="926571"/>
    <lineage>
        <taxon>Archaea</taxon>
        <taxon>Nitrososphaerota</taxon>
        <taxon>Nitrososphaeria</taxon>
        <taxon>Nitrososphaerales</taxon>
        <taxon>Nitrososphaeraceae</taxon>
        <taxon>Nitrososphaera</taxon>
    </lineage>
</organism>
<sequence>MLFLVLTIAVMIVLVSVNLDRLSKSLINNPISS</sequence>